<dbReference type="PANTHER" id="PTHR11638">
    <property type="entry name" value="ATP-DEPENDENT CLP PROTEASE"/>
    <property type="match status" value="1"/>
</dbReference>
<evidence type="ECO:0000256" key="6">
    <source>
        <dbReference type="ARBA" id="ARBA00023016"/>
    </source>
</evidence>
<evidence type="ECO:0000256" key="9">
    <source>
        <dbReference type="ARBA" id="ARBA00026057"/>
    </source>
</evidence>
<dbReference type="CDD" id="cd19499">
    <property type="entry name" value="RecA-like_ClpB_Hsp104-like"/>
    <property type="match status" value="1"/>
</dbReference>
<dbReference type="InterPro" id="IPR036628">
    <property type="entry name" value="Clp_N_dom_sf"/>
</dbReference>
<keyword evidence="5 11" id="KW-0067">ATP-binding</keyword>
<dbReference type="SUPFAM" id="SSF81923">
    <property type="entry name" value="Double Clp-N motif"/>
    <property type="match status" value="1"/>
</dbReference>
<dbReference type="InterPro" id="IPR028299">
    <property type="entry name" value="ClpA/B_CS2"/>
</dbReference>
<dbReference type="Proteomes" id="UP000503129">
    <property type="component" value="Chromosome"/>
</dbReference>
<reference evidence="14 15" key="1">
    <citation type="submission" date="2018-06" db="EMBL/GenBank/DDBJ databases">
        <title>Comparative genomics of Brasilonema spp. strains.</title>
        <authorList>
            <person name="Alvarenga D.O."/>
            <person name="Fiore M.F."/>
            <person name="Varani A.M."/>
        </authorList>
    </citation>
    <scope>NUCLEOTIDE SEQUENCE [LARGE SCALE GENOMIC DNA]</scope>
    <source>
        <strain evidence="14 15">CENA114</strain>
    </source>
</reference>
<dbReference type="Pfam" id="PF17871">
    <property type="entry name" value="AAA_lid_9"/>
    <property type="match status" value="1"/>
</dbReference>
<dbReference type="RefSeq" id="WP_169267903.1">
    <property type="nucleotide sequence ID" value="NZ_CAWOXK010000001.1"/>
</dbReference>
<evidence type="ECO:0000256" key="1">
    <source>
        <dbReference type="ARBA" id="ARBA00004496"/>
    </source>
</evidence>
<comment type="similarity">
    <text evidence="2 11">Belongs to the ClpA/ClpB family.</text>
</comment>
<dbReference type="SMART" id="SM00382">
    <property type="entry name" value="AAA"/>
    <property type="match status" value="2"/>
</dbReference>
<dbReference type="GO" id="GO:0005737">
    <property type="term" value="C:cytoplasm"/>
    <property type="evidence" value="ECO:0007669"/>
    <property type="project" value="UniProtKB-SubCell"/>
</dbReference>
<evidence type="ECO:0000256" key="2">
    <source>
        <dbReference type="ARBA" id="ARBA00008675"/>
    </source>
</evidence>
<dbReference type="PRINTS" id="PR00300">
    <property type="entry name" value="CLPPROTEASEA"/>
</dbReference>
<dbReference type="EMBL" id="CP030118">
    <property type="protein sequence ID" value="QDL11862.1"/>
    <property type="molecule type" value="Genomic_DNA"/>
</dbReference>
<evidence type="ECO:0000256" key="10">
    <source>
        <dbReference type="PROSITE-ProRule" id="PRU01251"/>
    </source>
</evidence>
<organism evidence="14 15">
    <name type="scientific">Brasilonema sennae CENA114</name>
    <dbReference type="NCBI Taxonomy" id="415709"/>
    <lineage>
        <taxon>Bacteria</taxon>
        <taxon>Bacillati</taxon>
        <taxon>Cyanobacteriota</taxon>
        <taxon>Cyanophyceae</taxon>
        <taxon>Nostocales</taxon>
        <taxon>Scytonemataceae</taxon>
        <taxon>Brasilonema</taxon>
        <taxon>Bromeliae group (in: Brasilonema)</taxon>
    </lineage>
</organism>
<dbReference type="PROSITE" id="PS00870">
    <property type="entry name" value="CLPAB_1"/>
    <property type="match status" value="1"/>
</dbReference>
<dbReference type="SMART" id="SM01086">
    <property type="entry name" value="ClpB_D2-small"/>
    <property type="match status" value="1"/>
</dbReference>
<evidence type="ECO:0000256" key="7">
    <source>
        <dbReference type="ARBA" id="ARBA00023054"/>
    </source>
</evidence>
<dbReference type="FunFam" id="3.40.50.300:FF:000120">
    <property type="entry name" value="ATP-dependent chaperone ClpB"/>
    <property type="match status" value="1"/>
</dbReference>
<dbReference type="GO" id="GO:0034605">
    <property type="term" value="P:cellular response to heat"/>
    <property type="evidence" value="ECO:0007669"/>
    <property type="project" value="TreeGrafter"/>
</dbReference>
<gene>
    <name evidence="12 14" type="primary">clpB</name>
    <name evidence="14" type="ORF">DP114_31730</name>
</gene>
<protein>
    <recommendedName>
        <fullName evidence="12">Chaperone protein ClpB</fullName>
    </recommendedName>
</protein>
<dbReference type="InterPro" id="IPR019489">
    <property type="entry name" value="Clp_ATPase_C"/>
</dbReference>
<dbReference type="InterPro" id="IPR018368">
    <property type="entry name" value="ClpA/B_CS1"/>
</dbReference>
<dbReference type="Gene3D" id="3.40.50.300">
    <property type="entry name" value="P-loop containing nucleotide triphosphate hydrolases"/>
    <property type="match status" value="3"/>
</dbReference>
<keyword evidence="15" id="KW-1185">Reference proteome</keyword>
<dbReference type="SUPFAM" id="SSF52540">
    <property type="entry name" value="P-loop containing nucleoside triphosphate hydrolases"/>
    <property type="match status" value="2"/>
</dbReference>
<keyword evidence="8 11" id="KW-0143">Chaperone</keyword>
<dbReference type="CDD" id="cd00009">
    <property type="entry name" value="AAA"/>
    <property type="match status" value="1"/>
</dbReference>
<dbReference type="Pfam" id="PF10431">
    <property type="entry name" value="ClpB_D2-small"/>
    <property type="match status" value="1"/>
</dbReference>
<dbReference type="InterPro" id="IPR041546">
    <property type="entry name" value="ClpA/ClpB_AAA_lid"/>
</dbReference>
<dbReference type="Gene3D" id="1.10.1780.10">
    <property type="entry name" value="Clp, N-terminal domain"/>
    <property type="match status" value="1"/>
</dbReference>
<dbReference type="PROSITE" id="PS00871">
    <property type="entry name" value="CLPAB_2"/>
    <property type="match status" value="1"/>
</dbReference>
<keyword evidence="7 12" id="KW-0175">Coiled coil</keyword>
<dbReference type="InterPro" id="IPR050130">
    <property type="entry name" value="ClpA_ClpB"/>
</dbReference>
<dbReference type="InterPro" id="IPR004176">
    <property type="entry name" value="Clp_R_N"/>
</dbReference>
<dbReference type="Pfam" id="PF00004">
    <property type="entry name" value="AAA"/>
    <property type="match status" value="1"/>
</dbReference>
<evidence type="ECO:0000256" key="8">
    <source>
        <dbReference type="ARBA" id="ARBA00023186"/>
    </source>
</evidence>
<proteinExistence type="inferred from homology"/>
<dbReference type="Pfam" id="PF02861">
    <property type="entry name" value="Clp_N"/>
    <property type="match status" value="1"/>
</dbReference>
<dbReference type="InterPro" id="IPR001270">
    <property type="entry name" value="ClpA/B"/>
</dbReference>
<evidence type="ECO:0000256" key="12">
    <source>
        <dbReference type="RuleBase" id="RU362034"/>
    </source>
</evidence>
<accession>A0A856MMX7</accession>
<keyword evidence="6 12" id="KW-0346">Stress response</keyword>
<evidence type="ECO:0000256" key="5">
    <source>
        <dbReference type="ARBA" id="ARBA00022840"/>
    </source>
</evidence>
<dbReference type="PANTHER" id="PTHR11638:SF18">
    <property type="entry name" value="HEAT SHOCK PROTEIN 104"/>
    <property type="match status" value="1"/>
</dbReference>
<dbReference type="AlphaFoldDB" id="A0A856MMX7"/>
<dbReference type="PROSITE" id="PS51903">
    <property type="entry name" value="CLP_R"/>
    <property type="match status" value="1"/>
</dbReference>
<feature type="domain" description="Clp R" evidence="13">
    <location>
        <begin position="6"/>
        <end position="148"/>
    </location>
</feature>
<keyword evidence="3 10" id="KW-0677">Repeat</keyword>
<feature type="coiled-coil region" evidence="12">
    <location>
        <begin position="415"/>
        <end position="500"/>
    </location>
</feature>
<dbReference type="GO" id="GO:0005524">
    <property type="term" value="F:ATP binding"/>
    <property type="evidence" value="ECO:0007669"/>
    <property type="project" value="UniProtKB-UniRule"/>
</dbReference>
<comment type="subunit">
    <text evidence="12">Homohexamer; The oligomerization is ATP-dependent.</text>
</comment>
<evidence type="ECO:0000256" key="4">
    <source>
        <dbReference type="ARBA" id="ARBA00022741"/>
    </source>
</evidence>
<keyword evidence="12" id="KW-0963">Cytoplasm</keyword>
<evidence type="ECO:0000256" key="11">
    <source>
        <dbReference type="RuleBase" id="RU004432"/>
    </source>
</evidence>
<dbReference type="GO" id="GO:0016887">
    <property type="term" value="F:ATP hydrolysis activity"/>
    <property type="evidence" value="ECO:0007669"/>
    <property type="project" value="InterPro"/>
</dbReference>
<dbReference type="GO" id="GO:0042026">
    <property type="term" value="P:protein refolding"/>
    <property type="evidence" value="ECO:0007669"/>
    <property type="project" value="UniProtKB-UniRule"/>
</dbReference>
<evidence type="ECO:0000313" key="15">
    <source>
        <dbReference type="Proteomes" id="UP000503129"/>
    </source>
</evidence>
<dbReference type="FunFam" id="1.10.8.60:FF:000017">
    <property type="entry name" value="ATP-dependent chaperone ClpB"/>
    <property type="match status" value="1"/>
</dbReference>
<dbReference type="NCBIfam" id="TIGR03346">
    <property type="entry name" value="chaperone_ClpB"/>
    <property type="match status" value="1"/>
</dbReference>
<dbReference type="KEGG" id="bsen:DP114_31730"/>
<dbReference type="FunFam" id="3.40.50.300:FF:000010">
    <property type="entry name" value="Chaperone clpB 1, putative"/>
    <property type="match status" value="1"/>
</dbReference>
<evidence type="ECO:0000259" key="13">
    <source>
        <dbReference type="PROSITE" id="PS51903"/>
    </source>
</evidence>
<dbReference type="Pfam" id="PF07724">
    <property type="entry name" value="AAA_2"/>
    <property type="match status" value="1"/>
</dbReference>
<dbReference type="InterPro" id="IPR017730">
    <property type="entry name" value="Chaperonin_ClpB"/>
</dbReference>
<comment type="function">
    <text evidence="12">Part of a stress-induced multi-chaperone system, it is involved in the recovery of the cell from heat-induced damage, in cooperation with DnaK, DnaJ and GrpE.</text>
</comment>
<dbReference type="Gene3D" id="1.10.8.60">
    <property type="match status" value="1"/>
</dbReference>
<keyword evidence="4 11" id="KW-0547">Nucleotide-binding</keyword>
<dbReference type="InterPro" id="IPR003593">
    <property type="entry name" value="AAA+_ATPase"/>
</dbReference>
<dbReference type="InterPro" id="IPR003959">
    <property type="entry name" value="ATPase_AAA_core"/>
</dbReference>
<evidence type="ECO:0000313" key="14">
    <source>
        <dbReference type="EMBL" id="QDL11862.1"/>
    </source>
</evidence>
<evidence type="ECO:0000256" key="3">
    <source>
        <dbReference type="ARBA" id="ARBA00022737"/>
    </source>
</evidence>
<sequence length="889" mass="100249">MQPTDPNKFTDKAWEAIVKSQDIVRAYQQQQLDVEHLLIALLEEPTGLATRILARCEIDALRLQQQVEAFTQRQPKVGKSEQLYLSRSLDTLLDRAEEARARMKDSYISIEHLLLAFAEDERIGRKIYKSFNLDTAKLEAAIKTVRGSQKVSDQNPESRYEALQKFGRDLTEQAKSGKLDPVIGRDDEIRRVIQVLSRRSKNNPVLIGEPGVGKTAIAEALAQRIVNGDVPESLKNRQLMSLDIGSLIAGAKYRGEFEDRLKSVLKEVIESNGQIVLFIDELHTVVGTGSGQQGAMDAGNLLKPMLARGELRCIGATTLDEYRKYIEKDAALERRFQQVFVDQPSVENTISILRGLKERYEVHHNVKISDSALVAAATLSARYISDRFLPDKAIDLVDEAAAQLKMEITSKPTELENIDRRLMQLEMEKLSLAGEEKATIQTKERLARIEQEIVNLTEKQQEFNGQWQGEKQLLEAISALKQEEEKLRVQIEQAERAYDLNKAAQLKYGKLEGVQRDREAKEVQLLEIQSTGATLLREQVTEADIAEIVAKWTGIPVNRLLESERQKLLQLETHLHQRVVGQQEAVCAVSAAIRRARAGMKDPSRPIGSFLFMGPTGVGKTELARALAQFLFDSDDALVRLDMSEYMEKHSVSRLVGAPPGYVGYEEGGQLSEAIRRRPYSVVLLDEVEKAHPDVFNILLQVLDDGRITDSQGRTVDFRNTVIVMTSNIGSEHILDISGDDANYEKMQNRVMHALRSHFRPEFLNRVDDTILFHTLSRSEMRHIIRIQLKRVESLLQEQKISLEISTAACDYLVETGYDPVYGARPIKRALQREVENPVATKLLENTFVPGDTIVIDKADHGLTFNKKMVVKVPAVQNKTLLIEASREV</sequence>
<comment type="subunit">
    <text evidence="9">Homohexamer. The oligomerization is ATP-dependent.</text>
</comment>
<dbReference type="InterPro" id="IPR027417">
    <property type="entry name" value="P-loop_NTPase"/>
</dbReference>
<comment type="subcellular location">
    <subcellularLocation>
        <location evidence="1 12">Cytoplasm</location>
    </subcellularLocation>
</comment>
<dbReference type="FunFam" id="3.40.50.300:FF:000025">
    <property type="entry name" value="ATP-dependent Clp protease subunit"/>
    <property type="match status" value="1"/>
</dbReference>
<name>A0A856MMX7_9CYAN</name>